<evidence type="ECO:0000256" key="3">
    <source>
        <dbReference type="ARBA" id="ARBA00022741"/>
    </source>
</evidence>
<dbReference type="STRING" id="1423775.FD03_GL001299"/>
<reference evidence="6 7" key="1">
    <citation type="journal article" date="2015" name="Genome Announc.">
        <title>Expanding the biotechnology potential of lactobacilli through comparative genomics of 213 strains and associated genera.</title>
        <authorList>
            <person name="Sun Z."/>
            <person name="Harris H.M."/>
            <person name="McCann A."/>
            <person name="Guo C."/>
            <person name="Argimon S."/>
            <person name="Zhang W."/>
            <person name="Yang X."/>
            <person name="Jeffery I.B."/>
            <person name="Cooney J.C."/>
            <person name="Kagawa T.F."/>
            <person name="Liu W."/>
            <person name="Song Y."/>
            <person name="Salvetti E."/>
            <person name="Wrobel A."/>
            <person name="Rasinkangas P."/>
            <person name="Parkhill J."/>
            <person name="Rea M.C."/>
            <person name="O'Sullivan O."/>
            <person name="Ritari J."/>
            <person name="Douillard F.P."/>
            <person name="Paul Ross R."/>
            <person name="Yang R."/>
            <person name="Briner A.E."/>
            <person name="Felis G.E."/>
            <person name="de Vos W.M."/>
            <person name="Barrangou R."/>
            <person name="Klaenhammer T.R."/>
            <person name="Caufield P.W."/>
            <person name="Cui Y."/>
            <person name="Zhang H."/>
            <person name="O'Toole P.W."/>
        </authorList>
    </citation>
    <scope>NUCLEOTIDE SEQUENCE [LARGE SCALE GENOMIC DNA]</scope>
    <source>
        <strain evidence="6 7">DSM 19682</strain>
    </source>
</reference>
<organism evidence="6 7">
    <name type="scientific">Companilactobacillus nodensis DSM 19682 = JCM 14932 = NBRC 107160</name>
    <dbReference type="NCBI Taxonomy" id="1423775"/>
    <lineage>
        <taxon>Bacteria</taxon>
        <taxon>Bacillati</taxon>
        <taxon>Bacillota</taxon>
        <taxon>Bacilli</taxon>
        <taxon>Lactobacillales</taxon>
        <taxon>Lactobacillaceae</taxon>
        <taxon>Companilactobacillus</taxon>
    </lineage>
</organism>
<gene>
    <name evidence="6" type="ORF">FD03_GL001299</name>
</gene>
<evidence type="ECO:0000313" key="6">
    <source>
        <dbReference type="EMBL" id="KRK78940.1"/>
    </source>
</evidence>
<keyword evidence="2" id="KW-0813">Transport</keyword>
<comment type="similarity">
    <text evidence="1">Belongs to the ABC transporter superfamily.</text>
</comment>
<keyword evidence="3" id="KW-0547">Nucleotide-binding</keyword>
<dbReference type="Pfam" id="PF00005">
    <property type="entry name" value="ABC_tran"/>
    <property type="match status" value="1"/>
</dbReference>
<dbReference type="GO" id="GO:0005524">
    <property type="term" value="F:ATP binding"/>
    <property type="evidence" value="ECO:0007669"/>
    <property type="project" value="UniProtKB-KW"/>
</dbReference>
<name>A0A0R1K6A5_9LACO</name>
<dbReference type="GO" id="GO:0016887">
    <property type="term" value="F:ATP hydrolysis activity"/>
    <property type="evidence" value="ECO:0007669"/>
    <property type="project" value="InterPro"/>
</dbReference>
<dbReference type="InterPro" id="IPR003593">
    <property type="entry name" value="AAA+_ATPase"/>
</dbReference>
<evidence type="ECO:0000256" key="1">
    <source>
        <dbReference type="ARBA" id="ARBA00005417"/>
    </source>
</evidence>
<dbReference type="SUPFAM" id="SSF52540">
    <property type="entry name" value="P-loop containing nucleoside triphosphate hydrolases"/>
    <property type="match status" value="1"/>
</dbReference>
<dbReference type="Proteomes" id="UP000051248">
    <property type="component" value="Unassembled WGS sequence"/>
</dbReference>
<dbReference type="InterPro" id="IPR050153">
    <property type="entry name" value="Metal_Ion_Import_ABC"/>
</dbReference>
<evidence type="ECO:0000259" key="5">
    <source>
        <dbReference type="PROSITE" id="PS50893"/>
    </source>
</evidence>
<dbReference type="PROSITE" id="PS50893">
    <property type="entry name" value="ABC_TRANSPORTER_2"/>
    <property type="match status" value="1"/>
</dbReference>
<dbReference type="PANTHER" id="PTHR42734">
    <property type="entry name" value="METAL TRANSPORT SYSTEM ATP-BINDING PROTEIN TM_0124-RELATED"/>
    <property type="match status" value="1"/>
</dbReference>
<keyword evidence="4" id="KW-0067">ATP-binding</keyword>
<dbReference type="EMBL" id="AZDZ01000019">
    <property type="protein sequence ID" value="KRK78940.1"/>
    <property type="molecule type" value="Genomic_DNA"/>
</dbReference>
<evidence type="ECO:0000256" key="4">
    <source>
        <dbReference type="ARBA" id="ARBA00022840"/>
    </source>
</evidence>
<dbReference type="Gene3D" id="3.40.50.300">
    <property type="entry name" value="P-loop containing nucleotide triphosphate hydrolases"/>
    <property type="match status" value="1"/>
</dbReference>
<accession>A0A0R1K6A5</accession>
<dbReference type="InterPro" id="IPR027417">
    <property type="entry name" value="P-loop_NTPase"/>
</dbReference>
<protein>
    <submittedName>
        <fullName evidence="6">Gliding motility protein GldA</fullName>
    </submittedName>
</protein>
<evidence type="ECO:0000313" key="7">
    <source>
        <dbReference type="Proteomes" id="UP000051248"/>
    </source>
</evidence>
<dbReference type="PANTHER" id="PTHR42734:SF17">
    <property type="entry name" value="METAL TRANSPORT SYSTEM ATP-BINDING PROTEIN TM_0124-RELATED"/>
    <property type="match status" value="1"/>
</dbReference>
<dbReference type="AlphaFoldDB" id="A0A0R1K6A5"/>
<keyword evidence="7" id="KW-1185">Reference proteome</keyword>
<proteinExistence type="inferred from homology"/>
<dbReference type="PATRIC" id="fig|1423775.4.peg.1329"/>
<evidence type="ECO:0000256" key="2">
    <source>
        <dbReference type="ARBA" id="ARBA00022448"/>
    </source>
</evidence>
<sequence length="274" mass="30490">MELITVKDLSLQNEGYFAFKHVTFSLTQNQIISIVGDSGSGKTQLLSTLAKLKTADSGKVEFTPGVRIGYLPQFDPQVINKSVRIYLEEIRQLSGTLAVSKEQLKGLIAFMGMSPYLDRQVRQLSYGLKQRVNFLAAVSGHPNVLLLDEPFSFQNSKYTSNMLEIIKDLADNGSGVVIASSTQDSSITNYFDANYIMKNKSMEQVKDKDKEILCMLIFTVKPDSMALTTEISQYLSANVSSLVELKIPLGMKDAIIKEMIDLNYQFEGARILEG</sequence>
<dbReference type="eggNOG" id="COG1131">
    <property type="taxonomic scope" value="Bacteria"/>
</dbReference>
<dbReference type="RefSeq" id="WP_025024976.1">
    <property type="nucleotide sequence ID" value="NZ_AZDZ01000019.1"/>
</dbReference>
<feature type="domain" description="ABC transporter" evidence="5">
    <location>
        <begin position="4"/>
        <end position="224"/>
    </location>
</feature>
<dbReference type="InterPro" id="IPR003439">
    <property type="entry name" value="ABC_transporter-like_ATP-bd"/>
</dbReference>
<dbReference type="SMART" id="SM00382">
    <property type="entry name" value="AAA"/>
    <property type="match status" value="1"/>
</dbReference>
<comment type="caution">
    <text evidence="6">The sequence shown here is derived from an EMBL/GenBank/DDBJ whole genome shotgun (WGS) entry which is preliminary data.</text>
</comment>